<proteinExistence type="predicted"/>
<dbReference type="OrthoDB" id="5835829at2759"/>
<dbReference type="KEGG" id="pchm:VFPPC_06552"/>
<dbReference type="GO" id="GO:0016757">
    <property type="term" value="F:glycosyltransferase activity"/>
    <property type="evidence" value="ECO:0007669"/>
    <property type="project" value="UniProtKB-ARBA"/>
</dbReference>
<accession>A0A179EVY3</accession>
<evidence type="ECO:0000313" key="2">
    <source>
        <dbReference type="EMBL" id="OAQ57637.1"/>
    </source>
</evidence>
<feature type="domain" description="Erythromycin biosynthesis protein CIII-like C-terminal" evidence="1">
    <location>
        <begin position="265"/>
        <end position="399"/>
    </location>
</feature>
<evidence type="ECO:0000259" key="1">
    <source>
        <dbReference type="Pfam" id="PF06722"/>
    </source>
</evidence>
<dbReference type="SUPFAM" id="SSF53756">
    <property type="entry name" value="UDP-Glycosyltransferase/glycogen phosphorylase"/>
    <property type="match status" value="1"/>
</dbReference>
<dbReference type="EMBL" id="LSBJ02000008">
    <property type="protein sequence ID" value="OAQ57637.1"/>
    <property type="molecule type" value="Genomic_DNA"/>
</dbReference>
<dbReference type="RefSeq" id="XP_018135939.1">
    <property type="nucleotide sequence ID" value="XM_018285569.1"/>
</dbReference>
<comment type="caution">
    <text evidence="2">The sequence shown here is derived from an EMBL/GenBank/DDBJ whole genome shotgun (WGS) entry which is preliminary data.</text>
</comment>
<protein>
    <submittedName>
        <fullName evidence="2">Udp-glucuronosyl udp-glucosyltransferase</fullName>
    </submittedName>
</protein>
<dbReference type="Pfam" id="PF06722">
    <property type="entry name" value="EryCIII-like_C"/>
    <property type="match status" value="1"/>
</dbReference>
<dbReference type="Gene3D" id="3.40.50.2000">
    <property type="entry name" value="Glycogen Phosphorylase B"/>
    <property type="match status" value="2"/>
</dbReference>
<gene>
    <name evidence="2" type="ORF">VFPPC_06552</name>
</gene>
<reference evidence="2 3" key="1">
    <citation type="journal article" date="2016" name="PLoS Pathog.">
        <title>Biosynthesis of antibiotic leucinostatins in bio-control fungus Purpureocillium lilacinum and their inhibition on phytophthora revealed by genome mining.</title>
        <authorList>
            <person name="Wang G."/>
            <person name="Liu Z."/>
            <person name="Lin R."/>
            <person name="Li E."/>
            <person name="Mao Z."/>
            <person name="Ling J."/>
            <person name="Yang Y."/>
            <person name="Yin W.B."/>
            <person name="Xie B."/>
        </authorList>
    </citation>
    <scope>NUCLEOTIDE SEQUENCE [LARGE SCALE GENOMIC DNA]</scope>
    <source>
        <strain evidence="2">170</strain>
    </source>
</reference>
<dbReference type="Proteomes" id="UP000078397">
    <property type="component" value="Unassembled WGS sequence"/>
</dbReference>
<keyword evidence="3" id="KW-1185">Reference proteome</keyword>
<dbReference type="RefSeq" id="XP_018135684.2">
    <property type="nucleotide sequence ID" value="XM_018294949.2"/>
</dbReference>
<dbReference type="InterPro" id="IPR010610">
    <property type="entry name" value="EryCIII-like_C"/>
</dbReference>
<dbReference type="STRING" id="1380566.A0A179EVY3"/>
<dbReference type="AlphaFoldDB" id="A0A179EVY3"/>
<organism evidence="2 3">
    <name type="scientific">Pochonia chlamydosporia 170</name>
    <dbReference type="NCBI Taxonomy" id="1380566"/>
    <lineage>
        <taxon>Eukaryota</taxon>
        <taxon>Fungi</taxon>
        <taxon>Dikarya</taxon>
        <taxon>Ascomycota</taxon>
        <taxon>Pezizomycotina</taxon>
        <taxon>Sordariomycetes</taxon>
        <taxon>Hypocreomycetidae</taxon>
        <taxon>Hypocreales</taxon>
        <taxon>Clavicipitaceae</taxon>
        <taxon>Pochonia</taxon>
    </lineage>
</organism>
<dbReference type="KEGG" id="pchm:VFPPC_18643"/>
<sequence>MRNKIERIGAEWLEITTTFGVETDIALQKIISMPLGMARLSLELTWVFFNDLPRRIEQVGEALGLLQGRNPSRQIILIEDVFNLSAMVYKYGRPLPGGLLKMPHSIGVGASLMLVESEDTAPIFLGLPPDSTTSGKLRNKALNALYKEGPMKPVTTALNQALSQAGCTHFPEEDFFTATYTAHDITIQLCSESMEYLRSDLPSSIHFIGVLPRIDTGLFEQPGWWSEIERARATRNSRVIVVSQANVNHSDLITPTVLAFSDQDDVNVIVILGENNKMMTHNVQLPPHVRIANSPVEDQILKFADVFVSNSGYGAFTCAVRNGVQILLAVEKERELEVSMRVDYTGIGFSLEAQKVTPDKIRKAAEEILKNPKYKTKAIEMKEENDALNALTAIETKVMELTGK</sequence>
<evidence type="ECO:0000313" key="3">
    <source>
        <dbReference type="Proteomes" id="UP000078397"/>
    </source>
</evidence>
<dbReference type="GeneID" id="28849563"/>
<name>A0A179EVY3_METCM</name>